<evidence type="ECO:0008006" key="4">
    <source>
        <dbReference type="Google" id="ProtNLM"/>
    </source>
</evidence>
<feature type="transmembrane region" description="Helical" evidence="1">
    <location>
        <begin position="175"/>
        <end position="195"/>
    </location>
</feature>
<gene>
    <name evidence="2" type="ORF">NIT7321_03510</name>
</gene>
<reference evidence="3" key="1">
    <citation type="submission" date="2015-05" db="EMBL/GenBank/DDBJ databases">
        <authorList>
            <person name="Rodrigo-Torres Lidia"/>
            <person name="Arahal R.David."/>
        </authorList>
    </citation>
    <scope>NUCLEOTIDE SEQUENCE [LARGE SCALE GENOMIC DNA]</scope>
    <source>
        <strain evidence="3">CECT 7321</strain>
    </source>
</reference>
<keyword evidence="1" id="KW-1133">Transmembrane helix</keyword>
<feature type="transmembrane region" description="Helical" evidence="1">
    <location>
        <begin position="6"/>
        <end position="27"/>
    </location>
</feature>
<keyword evidence="1" id="KW-0472">Membrane</keyword>
<name>A0A0H5D689_9RHOB</name>
<evidence type="ECO:0000256" key="1">
    <source>
        <dbReference type="SAM" id="Phobius"/>
    </source>
</evidence>
<organism evidence="2 3">
    <name type="scientific">Phaeobacter italicus</name>
    <dbReference type="NCBI Taxonomy" id="481446"/>
    <lineage>
        <taxon>Bacteria</taxon>
        <taxon>Pseudomonadati</taxon>
        <taxon>Pseudomonadota</taxon>
        <taxon>Alphaproteobacteria</taxon>
        <taxon>Rhodobacterales</taxon>
        <taxon>Roseobacteraceae</taxon>
        <taxon>Phaeobacter</taxon>
    </lineage>
</organism>
<sequence>MNDTALIGLSLASVVLLGLIHVLADMFRWKKRQLPQKYWLSFADGISISYVFLGLLPKIVEGTAYLPDTLGRTADILKDNPFLPLLIGLVTFYGLERLVEKPGSANGAHVGHEATGLRVTIHLASYTVYKAVIGYLIVQMENPVSMAVFVVSMAVHFLVVDYRMMDIHKGVYQRIGRWVLTVAILIGWIVGVLTLISPTSVTLLLAFVAGGIVLVVLEEEFSREHPSSFPAFVAAVAVYLTAQNAI</sequence>
<feature type="transmembrane region" description="Helical" evidence="1">
    <location>
        <begin position="119"/>
        <end position="138"/>
    </location>
</feature>
<accession>A0A0H5D689</accession>
<feature type="transmembrane region" description="Helical" evidence="1">
    <location>
        <begin position="39"/>
        <end position="60"/>
    </location>
</feature>
<proteinExistence type="predicted"/>
<dbReference type="RefSeq" id="WP_050674257.1">
    <property type="nucleotide sequence ID" value="NZ_CVRL01000043.1"/>
</dbReference>
<dbReference type="AlphaFoldDB" id="A0A0H5D689"/>
<evidence type="ECO:0000313" key="3">
    <source>
        <dbReference type="Proteomes" id="UP000043764"/>
    </source>
</evidence>
<protein>
    <recommendedName>
        <fullName evidence="4">ZIP Zinc transporter</fullName>
    </recommendedName>
</protein>
<feature type="transmembrane region" description="Helical" evidence="1">
    <location>
        <begin position="80"/>
        <end position="99"/>
    </location>
</feature>
<evidence type="ECO:0000313" key="2">
    <source>
        <dbReference type="EMBL" id="CRL12631.1"/>
    </source>
</evidence>
<dbReference type="Proteomes" id="UP000043764">
    <property type="component" value="Unassembled WGS sequence"/>
</dbReference>
<keyword evidence="1" id="KW-0812">Transmembrane</keyword>
<keyword evidence="3" id="KW-1185">Reference proteome</keyword>
<dbReference type="EMBL" id="CVRL01000043">
    <property type="protein sequence ID" value="CRL12631.1"/>
    <property type="molecule type" value="Genomic_DNA"/>
</dbReference>
<feature type="transmembrane region" description="Helical" evidence="1">
    <location>
        <begin position="201"/>
        <end position="217"/>
    </location>
</feature>
<feature type="transmembrane region" description="Helical" evidence="1">
    <location>
        <begin position="144"/>
        <end position="163"/>
    </location>
</feature>